<evidence type="ECO:0000256" key="2">
    <source>
        <dbReference type="ARBA" id="ARBA00023004"/>
    </source>
</evidence>
<evidence type="ECO:0000256" key="1">
    <source>
        <dbReference type="ARBA" id="ARBA00022723"/>
    </source>
</evidence>
<dbReference type="GO" id="GO:0046872">
    <property type="term" value="F:metal ion binding"/>
    <property type="evidence" value="ECO:0007669"/>
    <property type="project" value="UniProtKB-KW"/>
</dbReference>
<evidence type="ECO:0000313" key="5">
    <source>
        <dbReference type="EMBL" id="URW80935.1"/>
    </source>
</evidence>
<dbReference type="KEGG" id="alkq:M9189_06165"/>
<proteinExistence type="predicted"/>
<dbReference type="EMBL" id="CP098400">
    <property type="protein sequence ID" value="URW80935.1"/>
    <property type="molecule type" value="Genomic_DNA"/>
</dbReference>
<feature type="domain" description="4Fe-4S ferredoxin-type" evidence="4">
    <location>
        <begin position="526"/>
        <end position="555"/>
    </location>
</feature>
<keyword evidence="3" id="KW-0411">Iron-sulfur</keyword>
<dbReference type="Gene3D" id="3.30.70.20">
    <property type="match status" value="1"/>
</dbReference>
<dbReference type="PANTHER" id="PTHR43196:SF2">
    <property type="entry name" value="PHOSPHOADENOSINE PHOSPHOSULFATE REDUCTASE"/>
    <property type="match status" value="1"/>
</dbReference>
<dbReference type="InterPro" id="IPR002500">
    <property type="entry name" value="PAPS_reduct_dom"/>
</dbReference>
<dbReference type="InterPro" id="IPR017896">
    <property type="entry name" value="4Fe4S_Fe-S-bd"/>
</dbReference>
<dbReference type="InterPro" id="IPR017900">
    <property type="entry name" value="4Fe4S_Fe_S_CS"/>
</dbReference>
<dbReference type="InterPro" id="IPR050128">
    <property type="entry name" value="Sulfate_adenylyltrnsfr_sub2"/>
</dbReference>
<evidence type="ECO:0000256" key="3">
    <source>
        <dbReference type="ARBA" id="ARBA00023014"/>
    </source>
</evidence>
<dbReference type="PROSITE" id="PS00198">
    <property type="entry name" value="4FE4S_FER_1"/>
    <property type="match status" value="1"/>
</dbReference>
<dbReference type="Pfam" id="PF00037">
    <property type="entry name" value="Fer4"/>
    <property type="match status" value="1"/>
</dbReference>
<dbReference type="GO" id="GO:0003824">
    <property type="term" value="F:catalytic activity"/>
    <property type="evidence" value="ECO:0007669"/>
    <property type="project" value="InterPro"/>
</dbReference>
<dbReference type="RefSeq" id="WP_250725435.1">
    <property type="nucleotide sequence ID" value="NZ_CP098400.1"/>
</dbReference>
<gene>
    <name evidence="5" type="ORF">M9189_06165</name>
</gene>
<evidence type="ECO:0000259" key="4">
    <source>
        <dbReference type="PROSITE" id="PS51379"/>
    </source>
</evidence>
<evidence type="ECO:0000313" key="6">
    <source>
        <dbReference type="Proteomes" id="UP001056426"/>
    </source>
</evidence>
<organism evidence="5 6">
    <name type="scientific">Xiashengella succiniciproducens</name>
    <dbReference type="NCBI Taxonomy" id="2949635"/>
    <lineage>
        <taxon>Bacteria</taxon>
        <taxon>Pseudomonadati</taxon>
        <taxon>Bacteroidota</taxon>
        <taxon>Bacteroidia</taxon>
        <taxon>Marinilabiliales</taxon>
        <taxon>Marinilabiliaceae</taxon>
        <taxon>Xiashengella</taxon>
    </lineage>
</organism>
<dbReference type="PROSITE" id="PS51379">
    <property type="entry name" value="4FE4S_FER_2"/>
    <property type="match status" value="1"/>
</dbReference>
<keyword evidence="6" id="KW-1185">Reference proteome</keyword>
<accession>A0A9J6ZT53</accession>
<dbReference type="Pfam" id="PF01507">
    <property type="entry name" value="PAPS_reduct"/>
    <property type="match status" value="1"/>
</dbReference>
<dbReference type="Gene3D" id="3.40.50.620">
    <property type="entry name" value="HUPs"/>
    <property type="match status" value="1"/>
</dbReference>
<dbReference type="GO" id="GO:0051536">
    <property type="term" value="F:iron-sulfur cluster binding"/>
    <property type="evidence" value="ECO:0007669"/>
    <property type="project" value="UniProtKB-KW"/>
</dbReference>
<dbReference type="PANTHER" id="PTHR43196">
    <property type="entry name" value="SULFATE ADENYLYLTRANSFERASE SUBUNIT 2"/>
    <property type="match status" value="1"/>
</dbReference>
<name>A0A9J6ZT53_9BACT</name>
<reference evidence="5" key="1">
    <citation type="submission" date="2022-05" db="EMBL/GenBank/DDBJ databases">
        <authorList>
            <person name="Sun X."/>
        </authorList>
    </citation>
    <scope>NUCLEOTIDE SEQUENCE</scope>
    <source>
        <strain evidence="5">Ai-910</strain>
    </source>
</reference>
<dbReference type="InterPro" id="IPR014729">
    <property type="entry name" value="Rossmann-like_a/b/a_fold"/>
</dbReference>
<keyword evidence="2" id="KW-0408">Iron</keyword>
<dbReference type="AlphaFoldDB" id="A0A9J6ZT53"/>
<dbReference type="SUPFAM" id="SSF54862">
    <property type="entry name" value="4Fe-4S ferredoxins"/>
    <property type="match status" value="1"/>
</dbReference>
<reference evidence="5" key="2">
    <citation type="submission" date="2022-06" db="EMBL/GenBank/DDBJ databases">
        <title>Xiashengella guii gen. nov. sp. nov., a bacterium isolated form anaerobic digestion tank.</title>
        <authorList>
            <person name="Huang H."/>
        </authorList>
    </citation>
    <scope>NUCLEOTIDE SEQUENCE</scope>
    <source>
        <strain evidence="5">Ai-910</strain>
    </source>
</reference>
<protein>
    <submittedName>
        <fullName evidence="5">DUF4007 family protein</fullName>
    </submittedName>
</protein>
<dbReference type="SUPFAM" id="SSF52402">
    <property type="entry name" value="Adenine nucleotide alpha hydrolases-like"/>
    <property type="match status" value="1"/>
</dbReference>
<keyword evidence="1" id="KW-0479">Metal-binding</keyword>
<sequence>MFRVVWDKDINGVLLTTNGNGDALNVSPRPVFHEELTLLGFDKKFNWRYQASNDPLLWALDRRYYYKGELVAEVKGGNIFDDPTIEITNAGKDLKLKPINIQKVVEKNQKLLFLLEQEAIEFIEQTYRTYSLKKIRSKAKANEEVDWALLAEMHEKNTKIKHAVVKQDCDSFDIIPLDLAKENNKTVYLNTKIDQFIASFSGGKDSQVTLDLVSRVIPPDDFMVIYSDTGMEIPPSIEIYQLTKRIYTKQYPELKFHLSKNHQNIIDNWSEFGAPSRLNRWCCTVAKTAPLYKLLKDIKGNGKQPNVLVFEGVRAEESNAREKYARIGKGVKHNNVINARPIFDWSATEIYLYLFSRNLPFNAGYRNGLSRVGCTICPFSSEWSEHIVKKMYPENIDKFIDIIYSQTDTIGIENKEKKLNYIKEGNWKKRAGGKLNDSNTSRIDFIQFKPEFKVILTNPKEKITEWLKVLGYINFSYTNDSIYGEILIDKIPVILNITTIINDENIKQIIVFKNISDNPILLSKIKKVLYKTTYCTHCEACEIECPTGALKVEPKVTIDSNKCIHCGRCSEINEKGCLLAKSINISEGNIKNSSNMKSSGIDKYSTFGLREKWLSQYFQNIENYFETGNNDLGTKMIPALTHWLRDADLLNRTDKNSSETAILLKEFYQHKTNFTWEIIWINLAYNSTITNWYVGNVQYNRSYSKNELLAMLQNDYPNYGAGTLKNPLGALLNTFDESSLGSVLELSQLKKKGNAIDTIIKKPYESIDSITVAYSLYRYANSKNRYNLTVSEFYAPEQKQGIYREFGVSKERFQNILRTLQENKNGIVKVDLVMGLDNISLREDLTYTEVLKLLLDK</sequence>
<dbReference type="Proteomes" id="UP001056426">
    <property type="component" value="Chromosome"/>
</dbReference>